<dbReference type="PANTHER" id="PTHR36842">
    <property type="entry name" value="PROTEIN TOLB HOMOLOG"/>
    <property type="match status" value="1"/>
</dbReference>
<proteinExistence type="predicted"/>
<evidence type="ECO:0000313" key="3">
    <source>
        <dbReference type="Proteomes" id="UP000034752"/>
    </source>
</evidence>
<comment type="caution">
    <text evidence="2">The sequence shown here is derived from an EMBL/GenBank/DDBJ whole genome shotgun (WGS) entry which is preliminary data.</text>
</comment>
<dbReference type="PANTHER" id="PTHR36842:SF1">
    <property type="entry name" value="PROTEIN TOLB"/>
    <property type="match status" value="1"/>
</dbReference>
<gene>
    <name evidence="2" type="ORF">VE96_C0005G0049</name>
</gene>
<keyword evidence="1" id="KW-0472">Membrane</keyword>
<evidence type="ECO:0000256" key="1">
    <source>
        <dbReference type="SAM" id="Phobius"/>
    </source>
</evidence>
<reference evidence="2 3" key="1">
    <citation type="journal article" date="2015" name="Nature">
        <title>rRNA introns, odd ribosomes, and small enigmatic genomes across a large radiation of phyla.</title>
        <authorList>
            <person name="Brown C.T."/>
            <person name="Hug L.A."/>
            <person name="Thomas B.C."/>
            <person name="Sharon I."/>
            <person name="Castelle C.J."/>
            <person name="Singh A."/>
            <person name="Wilkins M.J."/>
            <person name="Williams K.H."/>
            <person name="Banfield J.F."/>
        </authorList>
    </citation>
    <scope>NUCLEOTIDE SEQUENCE [LARGE SCALE GENOMIC DNA]</scope>
</reference>
<evidence type="ECO:0000313" key="2">
    <source>
        <dbReference type="EMBL" id="KKT52960.1"/>
    </source>
</evidence>
<dbReference type="EMBL" id="LCIJ01000005">
    <property type="protein sequence ID" value="KKT52960.1"/>
    <property type="molecule type" value="Genomic_DNA"/>
</dbReference>
<dbReference type="Proteomes" id="UP000034752">
    <property type="component" value="Unassembled WGS sequence"/>
</dbReference>
<organism evidence="2 3">
    <name type="scientific">candidate division Kazan bacterium GW2011_GWA1_44_22</name>
    <dbReference type="NCBI Taxonomy" id="1620410"/>
    <lineage>
        <taxon>Bacteria</taxon>
        <taxon>Bacteria division Kazan-3B-28</taxon>
    </lineage>
</organism>
<sequence>MYYIIKGLSVYYNIIMKKNKSFKKLTKNIKKNPVAILIVVFVILAIGLNYLPQIQQFFRANPSEAANLIGGGDPSSGGIPYSPSGGVFGPYPWKPTGEESPLIPVFSILGSRIYDNLIPYVKSMSGPNEVYIYDSDTGESSQLTEQGTHARNISVYSNFVVYISDDSHSKVILHNLTNNEKLTIFEESLYEIQVMDADIFGNIVAISTTNTSTHMGTIYIYKIDAGDLNTATEITDAYAVDLEIYNDNVVFSSSNFAYNKSVLYLYKISQNQLTTITPLNTTYNQSDPSIYKNYVVAIEQMPPGIGMGRVVLYNLSNGEKKQITKGSVLGKNDLFQDPYIYGNLIVWSGYGPSPSGTMQQYGNIWIYKLPSIIDRIIKTTDTFYLLSPGNYSQRRPIIYKNTVYWNDARAGQNIWAIYKYVLDNI</sequence>
<accession>A0A0G1I169</accession>
<feature type="transmembrane region" description="Helical" evidence="1">
    <location>
        <begin position="33"/>
        <end position="51"/>
    </location>
</feature>
<dbReference type="AlphaFoldDB" id="A0A0G1I169"/>
<dbReference type="SUPFAM" id="SSF69304">
    <property type="entry name" value="Tricorn protease N-terminal domain"/>
    <property type="match status" value="1"/>
</dbReference>
<dbReference type="Gene3D" id="2.130.10.150">
    <property type="entry name" value="Peptidase/esterase 'gauge' domain"/>
    <property type="match status" value="1"/>
</dbReference>
<name>A0A0G1I169_UNCK3</name>
<keyword evidence="1" id="KW-1133">Transmembrane helix</keyword>
<keyword evidence="1" id="KW-0812">Transmembrane</keyword>
<protein>
    <submittedName>
        <fullName evidence="2">Uncharacterized protein</fullName>
    </submittedName>
</protein>